<dbReference type="PANTHER" id="PTHR45958:SF18">
    <property type="entry name" value="U-BOX DOMAIN-CONTAINING PROTEIN"/>
    <property type="match status" value="1"/>
</dbReference>
<evidence type="ECO:0000256" key="1">
    <source>
        <dbReference type="SAM" id="MobiDB-lite"/>
    </source>
</evidence>
<feature type="compositionally biased region" description="Acidic residues" evidence="1">
    <location>
        <begin position="249"/>
        <end position="264"/>
    </location>
</feature>
<feature type="compositionally biased region" description="Basic and acidic residues" evidence="1">
    <location>
        <begin position="670"/>
        <end position="680"/>
    </location>
</feature>
<dbReference type="SMART" id="SM00504">
    <property type="entry name" value="Ubox"/>
    <property type="match status" value="1"/>
</dbReference>
<dbReference type="AlphaFoldDB" id="A0A9W6Z8Z4"/>
<dbReference type="InterPro" id="IPR052608">
    <property type="entry name" value="U-box_domain_protein"/>
</dbReference>
<dbReference type="Pfam" id="PF04564">
    <property type="entry name" value="U-box"/>
    <property type="match status" value="1"/>
</dbReference>
<protein>
    <recommendedName>
        <fullName evidence="2">U-box domain-containing protein</fullName>
    </recommendedName>
</protein>
<dbReference type="Proteomes" id="UP001165122">
    <property type="component" value="Unassembled WGS sequence"/>
</dbReference>
<reference evidence="4" key="1">
    <citation type="journal article" date="2023" name="Commun. Biol.">
        <title>Genome analysis of Parmales, the sister group of diatoms, reveals the evolutionary specialization of diatoms from phago-mixotrophs to photoautotrophs.</title>
        <authorList>
            <person name="Ban H."/>
            <person name="Sato S."/>
            <person name="Yoshikawa S."/>
            <person name="Yamada K."/>
            <person name="Nakamura Y."/>
            <person name="Ichinomiya M."/>
            <person name="Sato N."/>
            <person name="Blanc-Mathieu R."/>
            <person name="Endo H."/>
            <person name="Kuwata A."/>
            <person name="Ogata H."/>
        </authorList>
    </citation>
    <scope>NUCLEOTIDE SEQUENCE [LARGE SCALE GENOMIC DNA]</scope>
    <source>
        <strain evidence="4">NIES 3700</strain>
    </source>
</reference>
<accession>A0A9W6Z8Z4</accession>
<dbReference type="PANTHER" id="PTHR45958">
    <property type="entry name" value="RING-TYPE E3 UBIQUITIN TRANSFERASE"/>
    <property type="match status" value="1"/>
</dbReference>
<dbReference type="OrthoDB" id="424220at2759"/>
<feature type="region of interest" description="Disordered" evidence="1">
    <location>
        <begin position="574"/>
        <end position="644"/>
    </location>
</feature>
<feature type="compositionally biased region" description="Basic residues" evidence="1">
    <location>
        <begin position="610"/>
        <end position="627"/>
    </location>
</feature>
<evidence type="ECO:0000313" key="4">
    <source>
        <dbReference type="Proteomes" id="UP001165122"/>
    </source>
</evidence>
<organism evidence="3 4">
    <name type="scientific">Triparma laevis f. longispina</name>
    <dbReference type="NCBI Taxonomy" id="1714387"/>
    <lineage>
        <taxon>Eukaryota</taxon>
        <taxon>Sar</taxon>
        <taxon>Stramenopiles</taxon>
        <taxon>Ochrophyta</taxon>
        <taxon>Bolidophyceae</taxon>
        <taxon>Parmales</taxon>
        <taxon>Triparmaceae</taxon>
        <taxon>Triparma</taxon>
    </lineage>
</organism>
<gene>
    <name evidence="3" type="ORF">TrLO_g4243</name>
</gene>
<comment type="caution">
    <text evidence="3">The sequence shown here is derived from an EMBL/GenBank/DDBJ whole genome shotgun (WGS) entry which is preliminary data.</text>
</comment>
<dbReference type="EMBL" id="BRXW01000352">
    <property type="protein sequence ID" value="GMH46987.1"/>
    <property type="molecule type" value="Genomic_DNA"/>
</dbReference>
<dbReference type="GO" id="GO:0004842">
    <property type="term" value="F:ubiquitin-protein transferase activity"/>
    <property type="evidence" value="ECO:0007669"/>
    <property type="project" value="InterPro"/>
</dbReference>
<feature type="region of interest" description="Disordered" evidence="1">
    <location>
        <begin position="522"/>
        <end position="549"/>
    </location>
</feature>
<dbReference type="InterPro" id="IPR013083">
    <property type="entry name" value="Znf_RING/FYVE/PHD"/>
</dbReference>
<evidence type="ECO:0000313" key="3">
    <source>
        <dbReference type="EMBL" id="GMH46987.1"/>
    </source>
</evidence>
<feature type="region of interest" description="Disordered" evidence="1">
    <location>
        <begin position="249"/>
        <end position="272"/>
    </location>
</feature>
<evidence type="ECO:0000259" key="2">
    <source>
        <dbReference type="PROSITE" id="PS51698"/>
    </source>
</evidence>
<dbReference type="GO" id="GO:0016567">
    <property type="term" value="P:protein ubiquitination"/>
    <property type="evidence" value="ECO:0007669"/>
    <property type="project" value="InterPro"/>
</dbReference>
<keyword evidence="4" id="KW-1185">Reference proteome</keyword>
<dbReference type="Gene3D" id="3.30.40.10">
    <property type="entry name" value="Zinc/RING finger domain, C3HC4 (zinc finger)"/>
    <property type="match status" value="1"/>
</dbReference>
<feature type="domain" description="U-box" evidence="2">
    <location>
        <begin position="702"/>
        <end position="776"/>
    </location>
</feature>
<dbReference type="InterPro" id="IPR003613">
    <property type="entry name" value="Ubox_domain"/>
</dbReference>
<feature type="region of interest" description="Disordered" evidence="1">
    <location>
        <begin position="670"/>
        <end position="693"/>
    </location>
</feature>
<dbReference type="PROSITE" id="PS51698">
    <property type="entry name" value="U_BOX"/>
    <property type="match status" value="1"/>
</dbReference>
<dbReference type="SUPFAM" id="SSF57850">
    <property type="entry name" value="RING/U-box"/>
    <property type="match status" value="1"/>
</dbReference>
<proteinExistence type="predicted"/>
<name>A0A9W6Z8Z4_9STRA</name>
<feature type="compositionally biased region" description="Acidic residues" evidence="1">
    <location>
        <begin position="593"/>
        <end position="607"/>
    </location>
</feature>
<sequence>MLSRPADLTALVSLSQTDPVAFVDFESKNILQRMVDKLLNNTNESVSDKDTKLDILSILSNVSADNTPGTRDSVRTVLLSVSEWFDDYLCQEESSAEVEPELHKSMLLLLCRCWDYRLKTEDVLELTRDDRTLALETVVGVLEDGETYATELVQRAKPGGGRVGQWEHELVTRRHEKPLVLQTCRLLKGFTSAPTYFTNTDPGEEITLHEVGTFQTEISNLLAITLKSRLVEKLALALHDVLFANDFESDSEDDDELDSDDEDWDKEKEERRQQKALQQLERGLLDGSDHQSITAVFHFLQNLYTYAGPEKADVYRQHLLADTLLVPRLLLPYLNRCVAAANLLSRRAETYSAVLGNEEKGDVEKGVLDDMSLVHGCAAALRVLIIASFRAPPTRFVLGLLRRLNPTASLLRASPFVARHDYLFSLLCLLNVNMGALDLSTKGVAAPKFNDESDDDDEDGGGTAEDGNLVEAYYAHSLLHDMAGVYNMMAPDVQQKVLHRVCVSGALPVSRDTSSYSAVKSMLEGGSSSSQKEYLLGEGGTSGKSSLMGATMDEDMFRNKLRAEAKERSNGVMNKIGEGVDGCETGAVAESKDGEEEGAEAKIEDEEERRRKKEKRKAKKKAKRKEQRRKEKEMGLLGDLPSLDGRGGMGMNAGAQEFINLDLELPEKMKKRKQDEENTVPKKGGLESNKLTPSKYFNQATGVPPEFGCSINGHLMKEPVRTPGGVVFERETIELWLKTRGSVCPISGVPLTADELDADDNLRAEITRWQIRKTSMSMPGDGVVGGVGMVVGLGGGEVEDDVYDF</sequence>
<dbReference type="InterPro" id="IPR045210">
    <property type="entry name" value="RING-Ubox_PUB"/>
</dbReference>
<dbReference type="CDD" id="cd16664">
    <property type="entry name" value="RING-Ubox_PUB"/>
    <property type="match status" value="1"/>
</dbReference>